<evidence type="ECO:0000256" key="9">
    <source>
        <dbReference type="ARBA" id="ARBA00023242"/>
    </source>
</evidence>
<dbReference type="Ensembl" id="ENSCPGT00000006221.1">
    <property type="protein sequence ID" value="ENSCPGP00000005645.1"/>
    <property type="gene ID" value="ENSCPGG00000004072.1"/>
</dbReference>
<evidence type="ECO:0000256" key="8">
    <source>
        <dbReference type="ARBA" id="ARBA00023132"/>
    </source>
</evidence>
<keyword evidence="17" id="KW-1185">Reference proteome</keyword>
<dbReference type="AlphaFoldDB" id="A0A8C3JH32"/>
<dbReference type="Gene3D" id="3.30.70.330">
    <property type="match status" value="1"/>
</dbReference>
<protein>
    <recommendedName>
        <fullName evidence="3">Nucleoporin NUP35</fullName>
    </recommendedName>
    <alternativeName>
        <fullName evidence="12">35 kDa nucleoporin</fullName>
    </alternativeName>
    <alternativeName>
        <fullName evidence="11">Nuclear pore complex protein Nup53</fullName>
    </alternativeName>
    <alternativeName>
        <fullName evidence="10">Nucleoporin NUP53</fullName>
    </alternativeName>
</protein>
<keyword evidence="5 13" id="KW-0509">mRNA transport</keyword>
<evidence type="ECO:0000256" key="5">
    <source>
        <dbReference type="ARBA" id="ARBA00022816"/>
    </source>
</evidence>
<evidence type="ECO:0000256" key="7">
    <source>
        <dbReference type="ARBA" id="ARBA00023010"/>
    </source>
</evidence>
<evidence type="ECO:0000256" key="4">
    <source>
        <dbReference type="ARBA" id="ARBA00022448"/>
    </source>
</evidence>
<evidence type="ECO:0000313" key="17">
    <source>
        <dbReference type="Proteomes" id="UP000694419"/>
    </source>
</evidence>
<dbReference type="PROSITE" id="PS51472">
    <property type="entry name" value="RRM_NUP35"/>
    <property type="match status" value="1"/>
</dbReference>
<evidence type="ECO:0000256" key="13">
    <source>
        <dbReference type="PROSITE-ProRule" id="PRU00804"/>
    </source>
</evidence>
<dbReference type="Proteomes" id="UP000694419">
    <property type="component" value="Unplaced"/>
</dbReference>
<dbReference type="GO" id="GO:0006607">
    <property type="term" value="P:NLS-bearing protein import into nucleus"/>
    <property type="evidence" value="ECO:0007669"/>
    <property type="project" value="TreeGrafter"/>
</dbReference>
<evidence type="ECO:0000256" key="2">
    <source>
        <dbReference type="ARBA" id="ARBA00009454"/>
    </source>
</evidence>
<keyword evidence="8 13" id="KW-0906">Nuclear pore complex</keyword>
<reference evidence="16" key="2">
    <citation type="submission" date="2025-09" db="UniProtKB">
        <authorList>
            <consortium name="Ensembl"/>
        </authorList>
    </citation>
    <scope>IDENTIFICATION</scope>
</reference>
<dbReference type="InterPro" id="IPR012677">
    <property type="entry name" value="Nucleotide-bd_a/b_plait_sf"/>
</dbReference>
<evidence type="ECO:0000256" key="1">
    <source>
        <dbReference type="ARBA" id="ARBA00004567"/>
    </source>
</evidence>
<keyword evidence="4 13" id="KW-0813">Transport</keyword>
<dbReference type="PANTHER" id="PTHR21527">
    <property type="entry name" value="NUCLEOPORIN NUP35"/>
    <property type="match status" value="1"/>
</dbReference>
<dbReference type="Pfam" id="PF05172">
    <property type="entry name" value="RRM_Nup35"/>
    <property type="match status" value="1"/>
</dbReference>
<evidence type="ECO:0000256" key="3">
    <source>
        <dbReference type="ARBA" id="ARBA00016439"/>
    </source>
</evidence>
<dbReference type="GO" id="GO:0017056">
    <property type="term" value="F:structural constituent of nuclear pore"/>
    <property type="evidence" value="ECO:0007669"/>
    <property type="project" value="TreeGrafter"/>
</dbReference>
<comment type="subcellular location">
    <subcellularLocation>
        <location evidence="1">Nucleus</location>
        <location evidence="1">Nuclear pore complex</location>
    </subcellularLocation>
</comment>
<feature type="domain" description="RRM Nup35-type" evidence="15">
    <location>
        <begin position="167"/>
        <end position="247"/>
    </location>
</feature>
<accession>A0A8C3JH32</accession>
<evidence type="ECO:0000256" key="6">
    <source>
        <dbReference type="ARBA" id="ARBA00022927"/>
    </source>
</evidence>
<dbReference type="InterPro" id="IPR007846">
    <property type="entry name" value="RRM_NUP35_dom"/>
</dbReference>
<feature type="region of interest" description="Disordered" evidence="14">
    <location>
        <begin position="1"/>
        <end position="56"/>
    </location>
</feature>
<reference evidence="16" key="1">
    <citation type="submission" date="2025-08" db="UniProtKB">
        <authorList>
            <consortium name="Ensembl"/>
        </authorList>
    </citation>
    <scope>IDENTIFICATION</scope>
</reference>
<dbReference type="InterPro" id="IPR035979">
    <property type="entry name" value="RBD_domain_sf"/>
</dbReference>
<evidence type="ECO:0000256" key="14">
    <source>
        <dbReference type="SAM" id="MobiDB-lite"/>
    </source>
</evidence>
<dbReference type="GO" id="GO:0051028">
    <property type="term" value="P:mRNA transport"/>
    <property type="evidence" value="ECO:0007669"/>
    <property type="project" value="UniProtKB-UniRule"/>
</dbReference>
<dbReference type="GO" id="GO:0006999">
    <property type="term" value="P:nuclear pore organization"/>
    <property type="evidence" value="ECO:0007669"/>
    <property type="project" value="TreeGrafter"/>
</dbReference>
<dbReference type="GO" id="GO:0003676">
    <property type="term" value="F:nucleic acid binding"/>
    <property type="evidence" value="ECO:0007669"/>
    <property type="project" value="InterPro"/>
</dbReference>
<dbReference type="PANTHER" id="PTHR21527:SF6">
    <property type="entry name" value="NUCLEOPORIN NUP35"/>
    <property type="match status" value="1"/>
</dbReference>
<organism evidence="16 17">
    <name type="scientific">Calidris pygmaea</name>
    <name type="common">Spoon-billed sandpiper</name>
    <dbReference type="NCBI Taxonomy" id="425635"/>
    <lineage>
        <taxon>Eukaryota</taxon>
        <taxon>Metazoa</taxon>
        <taxon>Chordata</taxon>
        <taxon>Craniata</taxon>
        <taxon>Vertebrata</taxon>
        <taxon>Euteleostomi</taxon>
        <taxon>Archelosauria</taxon>
        <taxon>Archosauria</taxon>
        <taxon>Dinosauria</taxon>
        <taxon>Saurischia</taxon>
        <taxon>Theropoda</taxon>
        <taxon>Coelurosauria</taxon>
        <taxon>Aves</taxon>
        <taxon>Neognathae</taxon>
        <taxon>Neoaves</taxon>
        <taxon>Charadriiformes</taxon>
        <taxon>Scolopacidae</taxon>
        <taxon>Calidris</taxon>
    </lineage>
</organism>
<proteinExistence type="inferred from homology"/>
<evidence type="ECO:0000256" key="11">
    <source>
        <dbReference type="ARBA" id="ARBA00030113"/>
    </source>
</evidence>
<dbReference type="GO" id="GO:0005543">
    <property type="term" value="F:phospholipid binding"/>
    <property type="evidence" value="ECO:0007669"/>
    <property type="project" value="TreeGrafter"/>
</dbReference>
<dbReference type="GO" id="GO:0044613">
    <property type="term" value="C:nuclear pore central transport channel"/>
    <property type="evidence" value="ECO:0007669"/>
    <property type="project" value="TreeGrafter"/>
</dbReference>
<evidence type="ECO:0000313" key="16">
    <source>
        <dbReference type="Ensembl" id="ENSCPGP00000005645.1"/>
    </source>
</evidence>
<evidence type="ECO:0000256" key="12">
    <source>
        <dbReference type="ARBA" id="ARBA00030250"/>
    </source>
</evidence>
<keyword evidence="9 13" id="KW-0539">Nucleus</keyword>
<name>A0A8C3JH32_9CHAR</name>
<dbReference type="FunFam" id="3.30.70.330:FF:000095">
    <property type="entry name" value="Putative Nucleoporin NUP53"/>
    <property type="match status" value="1"/>
</dbReference>
<keyword evidence="7" id="KW-0811">Translocation</keyword>
<comment type="similarity">
    <text evidence="2">Belongs to the Nup35 family.</text>
</comment>
<dbReference type="GO" id="GO:0044615">
    <property type="term" value="C:nuclear pore nuclear basket"/>
    <property type="evidence" value="ECO:0007669"/>
    <property type="project" value="TreeGrafter"/>
</dbReference>
<sequence>MGVRLQDEPGAPPEEDPPPLGRSPGCCLGAEALGFPAGGPAEGAGHRPPSPRPRALCAWAPREPLPAAVGRREAPQGRPLPGPGCLALHLFPFISGGSPLQPLIPTHKDKSGAPPVRSLCDELCSPGLGSTPLSSRIPVSGLDTGLFLAENLDPFYTQGDSLTSEDQLDGRWVTVYGFNQASASYILHHFSQYGKILKHVMSNTGNWMHICYQTKLQARKALSKDGKIFGDCIRIGVKPCIDRKALCFWASSLFALTSFVVSGRQIPRKDESFLSKLMESVFGW</sequence>
<evidence type="ECO:0000259" key="15">
    <source>
        <dbReference type="PROSITE" id="PS51472"/>
    </source>
</evidence>
<keyword evidence="6" id="KW-0653">Protein transport</keyword>
<evidence type="ECO:0000256" key="10">
    <source>
        <dbReference type="ARBA" id="ARBA00029997"/>
    </source>
</evidence>
<dbReference type="SUPFAM" id="SSF54928">
    <property type="entry name" value="RNA-binding domain, RBD"/>
    <property type="match status" value="1"/>
</dbReference>